<accession>A0A8H7ZQS4</accession>
<protein>
    <submittedName>
        <fullName evidence="11">Class I glutamine amidotransferase-like protein</fullName>
    </submittedName>
</protein>
<dbReference type="PANTHER" id="PTHR42701">
    <property type="entry name" value="IMIDAZOLE GLYCEROL PHOSPHATE SYNTHASE SUBUNIT HISH"/>
    <property type="match status" value="1"/>
</dbReference>
<name>A0A8H7ZQS4_9FUNG</name>
<evidence type="ECO:0000259" key="10">
    <source>
        <dbReference type="Pfam" id="PF00117"/>
    </source>
</evidence>
<dbReference type="GO" id="GO:0016829">
    <property type="term" value="F:lyase activity"/>
    <property type="evidence" value="ECO:0007669"/>
    <property type="project" value="UniProtKB-KW"/>
</dbReference>
<evidence type="ECO:0000256" key="4">
    <source>
        <dbReference type="ARBA" id="ARBA00022801"/>
    </source>
</evidence>
<dbReference type="CDD" id="cd01748">
    <property type="entry name" value="GATase1_IGP_Synthase"/>
    <property type="match status" value="1"/>
</dbReference>
<keyword evidence="5" id="KW-0315">Glutamine amidotransferase</keyword>
<dbReference type="Proteomes" id="UP000673691">
    <property type="component" value="Unassembled WGS sequence"/>
</dbReference>
<evidence type="ECO:0000256" key="3">
    <source>
        <dbReference type="ARBA" id="ARBA00022605"/>
    </source>
</evidence>
<evidence type="ECO:0000256" key="9">
    <source>
        <dbReference type="ARBA" id="ARBA00049534"/>
    </source>
</evidence>
<reference evidence="11 12" key="1">
    <citation type="journal article" name="Sci. Rep.">
        <title>Genome-scale phylogenetic analyses confirm Olpidium as the closest living zoosporic fungus to the non-flagellated, terrestrial fungi.</title>
        <authorList>
            <person name="Chang Y."/>
            <person name="Rochon D."/>
            <person name="Sekimoto S."/>
            <person name="Wang Y."/>
            <person name="Chovatia M."/>
            <person name="Sandor L."/>
            <person name="Salamov A."/>
            <person name="Grigoriev I.V."/>
            <person name="Stajich J.E."/>
            <person name="Spatafora J.W."/>
        </authorList>
    </citation>
    <scope>NUCLEOTIDE SEQUENCE [LARGE SCALE GENOMIC DNA]</scope>
    <source>
        <strain evidence="11">S191</strain>
    </source>
</reference>
<comment type="catalytic activity">
    <reaction evidence="8">
        <text>5-[(5-phospho-1-deoxy-D-ribulos-1-ylimino)methylamino]-1-(5-phospho-beta-D-ribosyl)imidazole-4-carboxamide + L-glutamine = D-erythro-1-(imidazol-4-yl)glycerol 3-phosphate + 5-amino-1-(5-phospho-beta-D-ribosyl)imidazole-4-carboxamide + L-glutamate + H(+)</text>
        <dbReference type="Rhea" id="RHEA:24793"/>
        <dbReference type="ChEBI" id="CHEBI:15378"/>
        <dbReference type="ChEBI" id="CHEBI:29985"/>
        <dbReference type="ChEBI" id="CHEBI:58278"/>
        <dbReference type="ChEBI" id="CHEBI:58359"/>
        <dbReference type="ChEBI" id="CHEBI:58475"/>
        <dbReference type="ChEBI" id="CHEBI:58525"/>
        <dbReference type="EC" id="4.3.2.10"/>
    </reaction>
</comment>
<dbReference type="Gene3D" id="3.40.50.880">
    <property type="match status" value="1"/>
</dbReference>
<dbReference type="PANTHER" id="PTHR42701:SF1">
    <property type="entry name" value="IMIDAZOLE GLYCEROL PHOSPHATE SYNTHASE SUBUNIT HISH"/>
    <property type="match status" value="1"/>
</dbReference>
<keyword evidence="3" id="KW-0028">Amino-acid biosynthesis</keyword>
<dbReference type="Pfam" id="PF00117">
    <property type="entry name" value="GATase"/>
    <property type="match status" value="1"/>
</dbReference>
<dbReference type="InterPro" id="IPR029062">
    <property type="entry name" value="Class_I_gatase-like"/>
</dbReference>
<evidence type="ECO:0000313" key="12">
    <source>
        <dbReference type="Proteomes" id="UP000673691"/>
    </source>
</evidence>
<feature type="domain" description="Glutamine amidotransferase" evidence="10">
    <location>
        <begin position="4"/>
        <end position="180"/>
    </location>
</feature>
<keyword evidence="4" id="KW-0378">Hydrolase</keyword>
<dbReference type="SUPFAM" id="SSF52317">
    <property type="entry name" value="Class I glutamine amidotransferase-like"/>
    <property type="match status" value="1"/>
</dbReference>
<dbReference type="InterPro" id="IPR013785">
    <property type="entry name" value="Aldolase_TIM"/>
</dbReference>
<keyword evidence="6" id="KW-0368">Histidine biosynthesis</keyword>
<sequence>MLRLIFPGVGAFGSAMASLREKGFVEPLRRYISSGRPFLGICIGMQVLFERSDENPGTEGLGVLPGCVQRFSAVDKAVPHMGWNHVDLLKESCPSAGAERAAADFRESAISYGINQERAYYFVHSFAVPYAAELKDWALCTTRYGSETFVAALARGRLLCTQFHPEKSGRAGHDVLRAFLERPPDAPPPDEAVRVRAPPSSPVRDRFTKRIVVALDVRANDEGDLVVTKGDKYDVREKAGAGEGAADKGRVRNMGKPVDLARKYYEEEGVDE</sequence>
<dbReference type="UniPathway" id="UPA00031">
    <property type="reaction ID" value="UER00010"/>
</dbReference>
<dbReference type="InterPro" id="IPR017926">
    <property type="entry name" value="GATASE"/>
</dbReference>
<evidence type="ECO:0000256" key="6">
    <source>
        <dbReference type="ARBA" id="ARBA00023102"/>
    </source>
</evidence>
<comment type="catalytic activity">
    <reaction evidence="9">
        <text>L-glutamine + H2O = L-glutamate + NH4(+)</text>
        <dbReference type="Rhea" id="RHEA:15889"/>
        <dbReference type="ChEBI" id="CHEBI:15377"/>
        <dbReference type="ChEBI" id="CHEBI:28938"/>
        <dbReference type="ChEBI" id="CHEBI:29985"/>
        <dbReference type="ChEBI" id="CHEBI:58359"/>
        <dbReference type="EC" id="3.5.1.2"/>
    </reaction>
</comment>
<comment type="caution">
    <text evidence="11">The sequence shown here is derived from an EMBL/GenBank/DDBJ whole genome shotgun (WGS) entry which is preliminary data.</text>
</comment>
<feature type="non-terminal residue" evidence="11">
    <location>
        <position position="272"/>
    </location>
</feature>
<dbReference type="GO" id="GO:0004359">
    <property type="term" value="F:glutaminase activity"/>
    <property type="evidence" value="ECO:0007669"/>
    <property type="project" value="UniProtKB-EC"/>
</dbReference>
<dbReference type="Gene3D" id="3.20.20.70">
    <property type="entry name" value="Aldolase class I"/>
    <property type="match status" value="1"/>
</dbReference>
<keyword evidence="12" id="KW-1185">Reference proteome</keyword>
<dbReference type="GO" id="GO:0000107">
    <property type="term" value="F:imidazoleglycerol-phosphate synthase activity"/>
    <property type="evidence" value="ECO:0007669"/>
    <property type="project" value="TreeGrafter"/>
</dbReference>
<dbReference type="GO" id="GO:0000105">
    <property type="term" value="P:L-histidine biosynthetic process"/>
    <property type="evidence" value="ECO:0007669"/>
    <property type="project" value="UniProtKB-UniPathway"/>
</dbReference>
<comment type="pathway">
    <text evidence="1">Amino-acid biosynthesis; L-histidine biosynthesis; L-histidine from 5-phospho-alpha-D-ribose 1-diphosphate: step 5/9.</text>
</comment>
<evidence type="ECO:0000256" key="8">
    <source>
        <dbReference type="ARBA" id="ARBA00047838"/>
    </source>
</evidence>
<evidence type="ECO:0000256" key="7">
    <source>
        <dbReference type="ARBA" id="ARBA00023239"/>
    </source>
</evidence>
<dbReference type="NCBIfam" id="TIGR01855">
    <property type="entry name" value="IMP_synth_hisH"/>
    <property type="match status" value="1"/>
</dbReference>
<keyword evidence="7" id="KW-0456">Lyase</keyword>
<dbReference type="EMBL" id="JAEFCI010009615">
    <property type="protein sequence ID" value="KAG5457711.1"/>
    <property type="molecule type" value="Genomic_DNA"/>
</dbReference>
<evidence type="ECO:0000313" key="11">
    <source>
        <dbReference type="EMBL" id="KAG5457711.1"/>
    </source>
</evidence>
<evidence type="ECO:0000256" key="5">
    <source>
        <dbReference type="ARBA" id="ARBA00022962"/>
    </source>
</evidence>
<dbReference type="OrthoDB" id="10254903at2759"/>
<dbReference type="PROSITE" id="PS51273">
    <property type="entry name" value="GATASE_TYPE_1"/>
    <property type="match status" value="1"/>
</dbReference>
<comment type="subunit">
    <text evidence="2">Heterodimer of HisH and HisF.</text>
</comment>
<organism evidence="11 12">
    <name type="scientific">Olpidium bornovanus</name>
    <dbReference type="NCBI Taxonomy" id="278681"/>
    <lineage>
        <taxon>Eukaryota</taxon>
        <taxon>Fungi</taxon>
        <taxon>Fungi incertae sedis</taxon>
        <taxon>Olpidiomycota</taxon>
        <taxon>Olpidiomycotina</taxon>
        <taxon>Olpidiomycetes</taxon>
        <taxon>Olpidiales</taxon>
        <taxon>Olpidiaceae</taxon>
        <taxon>Olpidium</taxon>
    </lineage>
</organism>
<dbReference type="InterPro" id="IPR010139">
    <property type="entry name" value="Imidazole-glycPsynth_HisH"/>
</dbReference>
<gene>
    <name evidence="11" type="ORF">BJ554DRAFT_2206</name>
</gene>
<proteinExistence type="predicted"/>
<evidence type="ECO:0000256" key="1">
    <source>
        <dbReference type="ARBA" id="ARBA00005091"/>
    </source>
</evidence>
<dbReference type="AlphaFoldDB" id="A0A8H7ZQS4"/>
<evidence type="ECO:0000256" key="2">
    <source>
        <dbReference type="ARBA" id="ARBA00011152"/>
    </source>
</evidence>